<comment type="caution">
    <text evidence="3">The sequence shown here is derived from an EMBL/GenBank/DDBJ whole genome shotgun (WGS) entry which is preliminary data.</text>
</comment>
<dbReference type="EMBL" id="LWDX02073032">
    <property type="protein sequence ID" value="OEL13541.1"/>
    <property type="molecule type" value="Genomic_DNA"/>
</dbReference>
<accession>A0A1E5UKY4</accession>
<dbReference type="AlphaFoldDB" id="A0A1E5UKY4"/>
<evidence type="ECO:0000313" key="3">
    <source>
        <dbReference type="EMBL" id="OEL13541.1"/>
    </source>
</evidence>
<proteinExistence type="predicted"/>
<reference evidence="3 4" key="1">
    <citation type="submission" date="2016-09" db="EMBL/GenBank/DDBJ databases">
        <title>The draft genome of Dichanthelium oligosanthes: A C3 panicoid grass species.</title>
        <authorList>
            <person name="Studer A.J."/>
            <person name="Schnable J.C."/>
            <person name="Brutnell T.P."/>
        </authorList>
    </citation>
    <scope>NUCLEOTIDE SEQUENCE [LARGE SCALE GENOMIC DNA]</scope>
    <source>
        <strain evidence="4">cv. Kellogg 1175</strain>
        <tissue evidence="3">Leaf</tissue>
    </source>
</reference>
<sequence>LPLLGVLLAELSPAVATARRDVLMMPAIDFGDQGRAANSNLRGSAARDGGEATIIIGRKQSEVVADKHRRFRTRKIPPAASSQGVPFGGRIPFTADYHSIRRHPPTHN</sequence>
<dbReference type="OrthoDB" id="660577at2759"/>
<keyword evidence="4" id="KW-1185">Reference proteome</keyword>
<feature type="signal peptide" evidence="2">
    <location>
        <begin position="1"/>
        <end position="18"/>
    </location>
</feature>
<feature type="chain" id="PRO_5009187098" evidence="2">
    <location>
        <begin position="19"/>
        <end position="108"/>
    </location>
</feature>
<organism evidence="3 4">
    <name type="scientific">Dichanthelium oligosanthes</name>
    <dbReference type="NCBI Taxonomy" id="888268"/>
    <lineage>
        <taxon>Eukaryota</taxon>
        <taxon>Viridiplantae</taxon>
        <taxon>Streptophyta</taxon>
        <taxon>Embryophyta</taxon>
        <taxon>Tracheophyta</taxon>
        <taxon>Spermatophyta</taxon>
        <taxon>Magnoliopsida</taxon>
        <taxon>Liliopsida</taxon>
        <taxon>Poales</taxon>
        <taxon>Poaceae</taxon>
        <taxon>PACMAD clade</taxon>
        <taxon>Panicoideae</taxon>
        <taxon>Panicodae</taxon>
        <taxon>Paniceae</taxon>
        <taxon>Dichantheliinae</taxon>
        <taxon>Dichanthelium</taxon>
    </lineage>
</organism>
<evidence type="ECO:0000256" key="1">
    <source>
        <dbReference type="SAM" id="MobiDB-lite"/>
    </source>
</evidence>
<evidence type="ECO:0000313" key="4">
    <source>
        <dbReference type="Proteomes" id="UP000095767"/>
    </source>
</evidence>
<feature type="region of interest" description="Disordered" evidence="1">
    <location>
        <begin position="66"/>
        <end position="87"/>
    </location>
</feature>
<gene>
    <name evidence="3" type="ORF">BAE44_0025439</name>
</gene>
<dbReference type="Proteomes" id="UP000095767">
    <property type="component" value="Unassembled WGS sequence"/>
</dbReference>
<evidence type="ECO:0000256" key="2">
    <source>
        <dbReference type="SAM" id="SignalP"/>
    </source>
</evidence>
<name>A0A1E5UKY4_9POAL</name>
<feature type="non-terminal residue" evidence="3">
    <location>
        <position position="1"/>
    </location>
</feature>
<protein>
    <submittedName>
        <fullName evidence="3">Uncharacterized protein</fullName>
    </submittedName>
</protein>
<keyword evidence="2" id="KW-0732">Signal</keyword>